<comment type="function">
    <text evidence="5 6">Associates with the EF-Tu.GDP complex and induces the exchange of GDP to GTP. It remains bound to the aminoacyl-tRNA.EF-Tu.GTP complex up to the GTP hydrolysis stage on the ribosome.</text>
</comment>
<evidence type="ECO:0000256" key="1">
    <source>
        <dbReference type="ARBA" id="ARBA00005532"/>
    </source>
</evidence>
<dbReference type="PANTHER" id="PTHR11741:SF0">
    <property type="entry name" value="ELONGATION FACTOR TS, MITOCHONDRIAL"/>
    <property type="match status" value="1"/>
</dbReference>
<sequence length="276" mass="29597">MAITAQDVNKLRQMTGAGMMDCKKALTEAEGDFEKAVDILRKKGQKVSASRADRETKEGVVVTRVAENGTKGILLSLTCETDFVAKNEGFVEFANTLIDLAVANASESKDAVLALPIENLTVAEKIIEMTGRIGEKIDISHFEIITAEAVVPYIHSNGKLGVLVGLVNTSGADTEEAGKDVAMQIAAMNPVAVDKDGVDASTIEREIEIGKEQARAEGKPEEMLEKIAMGKLAKFYKESTLLSQQFVKDGSKSIAQYLDGVSKGLTVNAFKRISIG</sequence>
<dbReference type="RefSeq" id="WP_343850977.1">
    <property type="nucleotide sequence ID" value="NZ_BAAAFI010000008.1"/>
</dbReference>
<dbReference type="CDD" id="cd14275">
    <property type="entry name" value="UBA_EF-Ts"/>
    <property type="match status" value="1"/>
</dbReference>
<evidence type="ECO:0000313" key="10">
    <source>
        <dbReference type="Proteomes" id="UP001500469"/>
    </source>
</evidence>
<dbReference type="InterPro" id="IPR014039">
    <property type="entry name" value="Transl_elong_EFTs/EF1B_dimer"/>
</dbReference>
<dbReference type="PROSITE" id="PS01127">
    <property type="entry name" value="EF_TS_2"/>
    <property type="match status" value="1"/>
</dbReference>
<dbReference type="SUPFAM" id="SSF54713">
    <property type="entry name" value="Elongation factor Ts (EF-Ts), dimerisation domain"/>
    <property type="match status" value="1"/>
</dbReference>
<evidence type="ECO:0000256" key="4">
    <source>
        <dbReference type="ARBA" id="ARBA00022917"/>
    </source>
</evidence>
<dbReference type="GO" id="GO:0003746">
    <property type="term" value="F:translation elongation factor activity"/>
    <property type="evidence" value="ECO:0007669"/>
    <property type="project" value="UniProtKB-KW"/>
</dbReference>
<dbReference type="InterPro" id="IPR009060">
    <property type="entry name" value="UBA-like_sf"/>
</dbReference>
<dbReference type="InterPro" id="IPR036402">
    <property type="entry name" value="EF-Ts_dimer_sf"/>
</dbReference>
<keyword evidence="3 5" id="KW-0251">Elongation factor</keyword>
<dbReference type="InterPro" id="IPR001816">
    <property type="entry name" value="Transl_elong_EFTs/EF1B"/>
</dbReference>
<evidence type="ECO:0000259" key="8">
    <source>
        <dbReference type="Pfam" id="PF00889"/>
    </source>
</evidence>
<proteinExistence type="inferred from homology"/>
<dbReference type="SUPFAM" id="SSF46934">
    <property type="entry name" value="UBA-like"/>
    <property type="match status" value="1"/>
</dbReference>
<dbReference type="Pfam" id="PF00889">
    <property type="entry name" value="EF_TS"/>
    <property type="match status" value="1"/>
</dbReference>
<reference evidence="10" key="1">
    <citation type="journal article" date="2019" name="Int. J. Syst. Evol. Microbiol.">
        <title>The Global Catalogue of Microorganisms (GCM) 10K type strain sequencing project: providing services to taxonomists for standard genome sequencing and annotation.</title>
        <authorList>
            <consortium name="The Broad Institute Genomics Platform"/>
            <consortium name="The Broad Institute Genome Sequencing Center for Infectious Disease"/>
            <person name="Wu L."/>
            <person name="Ma J."/>
        </authorList>
    </citation>
    <scope>NUCLEOTIDE SEQUENCE [LARGE SCALE GENOMIC DNA]</scope>
    <source>
        <strain evidence="10">JCM 16112</strain>
    </source>
</reference>
<dbReference type="Gene3D" id="1.10.8.10">
    <property type="entry name" value="DNA helicase RuvA subunit, C-terminal domain"/>
    <property type="match status" value="1"/>
</dbReference>
<dbReference type="NCBIfam" id="TIGR00116">
    <property type="entry name" value="tsf"/>
    <property type="match status" value="1"/>
</dbReference>
<protein>
    <recommendedName>
        <fullName evidence="2 5">Elongation factor Ts</fullName>
        <shortName evidence="5">EF-Ts</shortName>
    </recommendedName>
</protein>
<dbReference type="Gene3D" id="3.30.479.20">
    <property type="entry name" value="Elongation factor Ts, dimerisation domain"/>
    <property type="match status" value="2"/>
</dbReference>
<comment type="caution">
    <text evidence="9">The sequence shown here is derived from an EMBL/GenBank/DDBJ whole genome shotgun (WGS) entry which is preliminary data.</text>
</comment>
<feature type="region of interest" description="Involved in Mg(2+) ion dislocation from EF-Tu" evidence="5">
    <location>
        <begin position="81"/>
        <end position="84"/>
    </location>
</feature>
<gene>
    <name evidence="5 9" type="primary">tsf</name>
    <name evidence="9" type="ORF">GCM10009119_19740</name>
</gene>
<comment type="similarity">
    <text evidence="1 5 6">Belongs to the EF-Ts family.</text>
</comment>
<name>A0ABP3YEC4_9BACT</name>
<keyword evidence="10" id="KW-1185">Reference proteome</keyword>
<dbReference type="InterPro" id="IPR018101">
    <property type="entry name" value="Transl_elong_Ts_CS"/>
</dbReference>
<feature type="domain" description="Translation elongation factor EFTs/EF1B dimerisation" evidence="8">
    <location>
        <begin position="73"/>
        <end position="276"/>
    </location>
</feature>
<dbReference type="Gene3D" id="1.10.286.20">
    <property type="match status" value="1"/>
</dbReference>
<evidence type="ECO:0000256" key="3">
    <source>
        <dbReference type="ARBA" id="ARBA00022768"/>
    </source>
</evidence>
<keyword evidence="4 5" id="KW-0648">Protein biosynthesis</keyword>
<dbReference type="EMBL" id="BAAAFI010000008">
    <property type="protein sequence ID" value="GAA0879006.1"/>
    <property type="molecule type" value="Genomic_DNA"/>
</dbReference>
<evidence type="ECO:0000256" key="6">
    <source>
        <dbReference type="RuleBase" id="RU000642"/>
    </source>
</evidence>
<dbReference type="HAMAP" id="MF_00050">
    <property type="entry name" value="EF_Ts"/>
    <property type="match status" value="1"/>
</dbReference>
<evidence type="ECO:0000313" key="9">
    <source>
        <dbReference type="EMBL" id="GAA0879006.1"/>
    </source>
</evidence>
<comment type="subcellular location">
    <subcellularLocation>
        <location evidence="5 7">Cytoplasm</location>
    </subcellularLocation>
</comment>
<dbReference type="PANTHER" id="PTHR11741">
    <property type="entry name" value="ELONGATION FACTOR TS"/>
    <property type="match status" value="1"/>
</dbReference>
<organism evidence="9 10">
    <name type="scientific">Algoriphagus jejuensis</name>
    <dbReference type="NCBI Taxonomy" id="419934"/>
    <lineage>
        <taxon>Bacteria</taxon>
        <taxon>Pseudomonadati</taxon>
        <taxon>Bacteroidota</taxon>
        <taxon>Cytophagia</taxon>
        <taxon>Cytophagales</taxon>
        <taxon>Cyclobacteriaceae</taxon>
        <taxon>Algoriphagus</taxon>
    </lineage>
</organism>
<evidence type="ECO:0000256" key="5">
    <source>
        <dbReference type="HAMAP-Rule" id="MF_00050"/>
    </source>
</evidence>
<dbReference type="Proteomes" id="UP001500469">
    <property type="component" value="Unassembled WGS sequence"/>
</dbReference>
<evidence type="ECO:0000256" key="2">
    <source>
        <dbReference type="ARBA" id="ARBA00016956"/>
    </source>
</evidence>
<accession>A0ABP3YEC4</accession>
<evidence type="ECO:0000256" key="7">
    <source>
        <dbReference type="RuleBase" id="RU000643"/>
    </source>
</evidence>
<keyword evidence="5" id="KW-0963">Cytoplasm</keyword>
<dbReference type="PROSITE" id="PS01126">
    <property type="entry name" value="EF_TS_1"/>
    <property type="match status" value="1"/>
</dbReference>